<dbReference type="EMBL" id="QMQX01000154">
    <property type="protein sequence ID" value="RLE50817.1"/>
    <property type="molecule type" value="Genomic_DNA"/>
</dbReference>
<dbReference type="Gene3D" id="1.10.357.140">
    <property type="entry name" value="UbiA prenyltransferase"/>
    <property type="match status" value="1"/>
</dbReference>
<evidence type="ECO:0000256" key="12">
    <source>
        <dbReference type="SAM" id="Phobius"/>
    </source>
</evidence>
<protein>
    <recommendedName>
        <fullName evidence="5">heme o synthase</fullName>
        <ecNumber evidence="5">2.5.1.141</ecNumber>
    </recommendedName>
</protein>
<name>A0A497EU95_9CREN</name>
<keyword evidence="8 12" id="KW-1133">Transmembrane helix</keyword>
<feature type="non-terminal residue" evidence="13">
    <location>
        <position position="98"/>
    </location>
</feature>
<dbReference type="Proteomes" id="UP000272051">
    <property type="component" value="Unassembled WGS sequence"/>
</dbReference>
<evidence type="ECO:0000256" key="7">
    <source>
        <dbReference type="ARBA" id="ARBA00022692"/>
    </source>
</evidence>
<comment type="catalytic activity">
    <reaction evidence="11">
        <text>heme b + (2E,6E)-farnesyl diphosphate + H2O = Fe(II)-heme o + diphosphate</text>
        <dbReference type="Rhea" id="RHEA:28070"/>
        <dbReference type="ChEBI" id="CHEBI:15377"/>
        <dbReference type="ChEBI" id="CHEBI:33019"/>
        <dbReference type="ChEBI" id="CHEBI:60344"/>
        <dbReference type="ChEBI" id="CHEBI:60530"/>
        <dbReference type="ChEBI" id="CHEBI:175763"/>
        <dbReference type="EC" id="2.5.1.141"/>
    </reaction>
</comment>
<evidence type="ECO:0000313" key="13">
    <source>
        <dbReference type="EMBL" id="RLE50817.1"/>
    </source>
</evidence>
<keyword evidence="7 12" id="KW-0812">Transmembrane</keyword>
<dbReference type="PANTHER" id="PTHR43448:SF2">
    <property type="entry name" value="PROTOHEME IX FARNESYLTRANSFERASE, MITOCHONDRIAL"/>
    <property type="match status" value="1"/>
</dbReference>
<feature type="transmembrane region" description="Helical" evidence="12">
    <location>
        <begin position="40"/>
        <end position="63"/>
    </location>
</feature>
<evidence type="ECO:0000256" key="8">
    <source>
        <dbReference type="ARBA" id="ARBA00022989"/>
    </source>
</evidence>
<evidence type="ECO:0000256" key="1">
    <source>
        <dbReference type="ARBA" id="ARBA00004019"/>
    </source>
</evidence>
<dbReference type="InterPro" id="IPR006369">
    <property type="entry name" value="Protohaem_IX_farnesylTrfase"/>
</dbReference>
<evidence type="ECO:0000256" key="2">
    <source>
        <dbReference type="ARBA" id="ARBA00004651"/>
    </source>
</evidence>
<organism evidence="13 14">
    <name type="scientific">Thermoproteota archaeon</name>
    <dbReference type="NCBI Taxonomy" id="2056631"/>
    <lineage>
        <taxon>Archaea</taxon>
        <taxon>Thermoproteota</taxon>
    </lineage>
</organism>
<dbReference type="Pfam" id="PF01040">
    <property type="entry name" value="UbiA"/>
    <property type="match status" value="1"/>
</dbReference>
<proteinExistence type="inferred from homology"/>
<evidence type="ECO:0000256" key="10">
    <source>
        <dbReference type="ARBA" id="ARBA00023136"/>
    </source>
</evidence>
<keyword evidence="9" id="KW-0350">Heme biosynthesis</keyword>
<evidence type="ECO:0000256" key="6">
    <source>
        <dbReference type="ARBA" id="ARBA00022679"/>
    </source>
</evidence>
<dbReference type="EC" id="2.5.1.141" evidence="5"/>
<evidence type="ECO:0000256" key="11">
    <source>
        <dbReference type="ARBA" id="ARBA00047690"/>
    </source>
</evidence>
<evidence type="ECO:0000256" key="9">
    <source>
        <dbReference type="ARBA" id="ARBA00023133"/>
    </source>
</evidence>
<comment type="caution">
    <text evidence="13">The sequence shown here is derived from an EMBL/GenBank/DDBJ whole genome shotgun (WGS) entry which is preliminary data.</text>
</comment>
<comment type="pathway">
    <text evidence="3">Porphyrin-containing compound metabolism; heme O biosynthesis; heme O from protoheme: step 1/1.</text>
</comment>
<comment type="similarity">
    <text evidence="4">In the C-terminal section; belongs to the UbiA prenyltransferase family. Protoheme IX farnesyltransferase subfamily.</text>
</comment>
<dbReference type="PANTHER" id="PTHR43448">
    <property type="entry name" value="PROTOHEME IX FARNESYLTRANSFERASE, MITOCHONDRIAL"/>
    <property type="match status" value="1"/>
</dbReference>
<sequence length="98" mass="11121">MSKAYSFFKLSKPRILFATYMLFLIPYLTASHPNELSNPTRLVILSILAITASMAFNSANCYLDTDIDSIMRRTRRRPLPSVMLSVKEAQVFVSSPFP</sequence>
<dbReference type="GO" id="GO:0005886">
    <property type="term" value="C:plasma membrane"/>
    <property type="evidence" value="ECO:0007669"/>
    <property type="project" value="UniProtKB-SubCell"/>
</dbReference>
<keyword evidence="10 12" id="KW-0472">Membrane</keyword>
<dbReference type="InterPro" id="IPR000537">
    <property type="entry name" value="UbiA_prenyltransferase"/>
</dbReference>
<evidence type="ECO:0000313" key="14">
    <source>
        <dbReference type="Proteomes" id="UP000272051"/>
    </source>
</evidence>
<evidence type="ECO:0000256" key="3">
    <source>
        <dbReference type="ARBA" id="ARBA00004919"/>
    </source>
</evidence>
<comment type="function">
    <text evidence="1">Converts heme B (protoheme IX) to heme O by substitution of the vinyl group on carbon 2 of heme B porphyrin ring with a hydroxyethyl farnesyl side group.</text>
</comment>
<accession>A0A497EU95</accession>
<evidence type="ECO:0000256" key="5">
    <source>
        <dbReference type="ARBA" id="ARBA00012292"/>
    </source>
</evidence>
<dbReference type="AlphaFoldDB" id="A0A497EU95"/>
<gene>
    <name evidence="13" type="ORF">DRJ33_07075</name>
</gene>
<dbReference type="GO" id="GO:0006783">
    <property type="term" value="P:heme biosynthetic process"/>
    <property type="evidence" value="ECO:0007669"/>
    <property type="project" value="UniProtKB-KW"/>
</dbReference>
<dbReference type="GO" id="GO:0008495">
    <property type="term" value="F:protoheme IX farnesyltransferase activity"/>
    <property type="evidence" value="ECO:0007669"/>
    <property type="project" value="UniProtKB-EC"/>
</dbReference>
<reference evidence="13 14" key="1">
    <citation type="submission" date="2018-06" db="EMBL/GenBank/DDBJ databases">
        <title>Extensive metabolic versatility and redundancy in microbially diverse, dynamic hydrothermal sediments.</title>
        <authorList>
            <person name="Dombrowski N."/>
            <person name="Teske A."/>
            <person name="Baker B.J."/>
        </authorList>
    </citation>
    <scope>NUCLEOTIDE SEQUENCE [LARGE SCALE GENOMIC DNA]</scope>
    <source>
        <strain evidence="13">B34_G17</strain>
    </source>
</reference>
<keyword evidence="6" id="KW-0808">Transferase</keyword>
<comment type="subcellular location">
    <subcellularLocation>
        <location evidence="2">Cell membrane</location>
        <topology evidence="2">Multi-pass membrane protein</topology>
    </subcellularLocation>
</comment>
<evidence type="ECO:0000256" key="4">
    <source>
        <dbReference type="ARBA" id="ARBA00010223"/>
    </source>
</evidence>
<dbReference type="InterPro" id="IPR044878">
    <property type="entry name" value="UbiA_sf"/>
</dbReference>